<dbReference type="OrthoDB" id="69928at2759"/>
<feature type="compositionally biased region" description="Polar residues" evidence="1">
    <location>
        <begin position="584"/>
        <end position="593"/>
    </location>
</feature>
<dbReference type="Proteomes" id="UP000777482">
    <property type="component" value="Unassembled WGS sequence"/>
</dbReference>
<reference evidence="4 5" key="1">
    <citation type="submission" date="2020-11" db="EMBL/GenBank/DDBJ databases">
        <title>Kefir isolates.</title>
        <authorList>
            <person name="Marcisauskas S."/>
            <person name="Kim Y."/>
            <person name="Blasche S."/>
        </authorList>
    </citation>
    <scope>NUCLEOTIDE SEQUENCE [LARGE SCALE GENOMIC DNA]</scope>
    <source>
        <strain evidence="4 5">KR</strain>
    </source>
</reference>
<evidence type="ECO:0000313" key="4">
    <source>
        <dbReference type="EMBL" id="KAG0653806.1"/>
    </source>
</evidence>
<evidence type="ECO:0008006" key="6">
    <source>
        <dbReference type="Google" id="ProtNLM"/>
    </source>
</evidence>
<feature type="domain" description="Telomerase activating protein Est1-like N-terminal" evidence="3">
    <location>
        <begin position="104"/>
        <end position="263"/>
    </location>
</feature>
<dbReference type="Pfam" id="PF10373">
    <property type="entry name" value="EST1_DNA_bind"/>
    <property type="match status" value="1"/>
</dbReference>
<evidence type="ECO:0000259" key="2">
    <source>
        <dbReference type="Pfam" id="PF10373"/>
    </source>
</evidence>
<evidence type="ECO:0000313" key="5">
    <source>
        <dbReference type="Proteomes" id="UP000777482"/>
    </source>
</evidence>
<feature type="region of interest" description="Disordered" evidence="1">
    <location>
        <begin position="959"/>
        <end position="1001"/>
    </location>
</feature>
<feature type="region of interest" description="Disordered" evidence="1">
    <location>
        <begin position="569"/>
        <end position="599"/>
    </location>
</feature>
<evidence type="ECO:0000259" key="3">
    <source>
        <dbReference type="Pfam" id="PF10374"/>
    </source>
</evidence>
<dbReference type="PANTHER" id="PTHR15696">
    <property type="entry name" value="SMG-7 SUPPRESSOR WITH MORPHOLOGICAL EFFECT ON GENITALIA PROTEIN 7"/>
    <property type="match status" value="1"/>
</dbReference>
<feature type="compositionally biased region" description="Pro residues" evidence="1">
    <location>
        <begin position="969"/>
        <end position="984"/>
    </location>
</feature>
<organism evidence="4 5">
    <name type="scientific">Rhodotorula mucilaginosa</name>
    <name type="common">Yeast</name>
    <name type="synonym">Rhodotorula rubra</name>
    <dbReference type="NCBI Taxonomy" id="5537"/>
    <lineage>
        <taxon>Eukaryota</taxon>
        <taxon>Fungi</taxon>
        <taxon>Dikarya</taxon>
        <taxon>Basidiomycota</taxon>
        <taxon>Pucciniomycotina</taxon>
        <taxon>Microbotryomycetes</taxon>
        <taxon>Sporidiobolales</taxon>
        <taxon>Sporidiobolaceae</taxon>
        <taxon>Rhodotorula</taxon>
    </lineage>
</organism>
<feature type="compositionally biased region" description="Low complexity" evidence="1">
    <location>
        <begin position="85"/>
        <end position="98"/>
    </location>
</feature>
<feature type="region of interest" description="Disordered" evidence="1">
    <location>
        <begin position="75"/>
        <end position="98"/>
    </location>
</feature>
<keyword evidence="5" id="KW-1185">Reference proteome</keyword>
<feature type="compositionally biased region" description="Basic residues" evidence="1">
    <location>
        <begin position="278"/>
        <end position="287"/>
    </location>
</feature>
<feature type="domain" description="DNA/RNA-binding" evidence="2">
    <location>
        <begin position="306"/>
        <end position="660"/>
    </location>
</feature>
<feature type="region of interest" description="Disordered" evidence="1">
    <location>
        <begin position="266"/>
        <end position="297"/>
    </location>
</feature>
<gene>
    <name evidence="4" type="ORF">C6P46_002201</name>
</gene>
<name>A0A9P6VRY0_RHOMI</name>
<accession>A0A9P6VRY0</accession>
<dbReference type="InterPro" id="IPR019458">
    <property type="entry name" value="Est1-like_N"/>
</dbReference>
<evidence type="ECO:0000256" key="1">
    <source>
        <dbReference type="SAM" id="MobiDB-lite"/>
    </source>
</evidence>
<feature type="compositionally biased region" description="Low complexity" evidence="1">
    <location>
        <begin position="841"/>
        <end position="863"/>
    </location>
</feature>
<proteinExistence type="predicted"/>
<dbReference type="AlphaFoldDB" id="A0A9P6VRY0"/>
<dbReference type="Gene3D" id="1.25.40.10">
    <property type="entry name" value="Tetratricopeptide repeat domain"/>
    <property type="match status" value="1"/>
</dbReference>
<dbReference type="InterPro" id="IPR045153">
    <property type="entry name" value="Est1/Ebs1-like"/>
</dbReference>
<protein>
    <recommendedName>
        <fullName evidence="6">Protein SMG7</fullName>
    </recommendedName>
</protein>
<feature type="compositionally biased region" description="Basic and acidic residues" evidence="1">
    <location>
        <begin position="1"/>
        <end position="10"/>
    </location>
</feature>
<feature type="region of interest" description="Disordered" evidence="1">
    <location>
        <begin position="775"/>
        <end position="863"/>
    </location>
</feature>
<feature type="compositionally biased region" description="Polar residues" evidence="1">
    <location>
        <begin position="454"/>
        <end position="471"/>
    </location>
</feature>
<dbReference type="SUPFAM" id="SSF48452">
    <property type="entry name" value="TPR-like"/>
    <property type="match status" value="1"/>
</dbReference>
<feature type="region of interest" description="Disordered" evidence="1">
    <location>
        <begin position="454"/>
        <end position="475"/>
    </location>
</feature>
<feature type="compositionally biased region" description="Basic and acidic residues" evidence="1">
    <location>
        <begin position="75"/>
        <end position="84"/>
    </location>
</feature>
<dbReference type="EMBL" id="PUHQ01000175">
    <property type="protein sequence ID" value="KAG0653806.1"/>
    <property type="molecule type" value="Genomic_DNA"/>
</dbReference>
<comment type="caution">
    <text evidence="4">The sequence shown here is derived from an EMBL/GenBank/DDBJ whole genome shotgun (WGS) entry which is preliminary data.</text>
</comment>
<dbReference type="PANTHER" id="PTHR15696:SF36">
    <property type="entry name" value="NONSENSE-MEDIATED MRNA DECAY FACTOR"/>
    <property type="match status" value="1"/>
</dbReference>
<feature type="compositionally biased region" description="Low complexity" evidence="1">
    <location>
        <begin position="959"/>
        <end position="968"/>
    </location>
</feature>
<feature type="region of interest" description="Disordered" evidence="1">
    <location>
        <begin position="1"/>
        <end position="24"/>
    </location>
</feature>
<dbReference type="Pfam" id="PF10374">
    <property type="entry name" value="EST1"/>
    <property type="match status" value="1"/>
</dbReference>
<dbReference type="InterPro" id="IPR018834">
    <property type="entry name" value="DNA/RNA-bd_Est1-type"/>
</dbReference>
<dbReference type="InterPro" id="IPR011990">
    <property type="entry name" value="TPR-like_helical_dom_sf"/>
</dbReference>
<sequence length="1071" mass="114307">MANEFSRRGSDALPRQLGASDSSTMVREAKGLALELKSLLKRKEPWDRDLEFQRESLRKAYLRVIFSSASDRRPDERSRTDVLRSRTSSSTSLSSTSPTRRLDTLNLLWLDTTHALITSYRGRLAELDKQIAAAPKGHKNKNRDRNQIGNGGDILPAAVGPVARRKLIHSFRQFLGKEEEFWRTLCGRFASRLYPEEAAELRSVGIVATSFLSANDPGLPESHAVPDHVAQEVERDRLRAGVLPLAHKALICFGDLARYSELYSENSVGQPPVESHKGRGRGGRRGGKAAGNAPAADRRIKTYTKAAECYSQARLLLPDNGNPSNQLAVLAQYAADPLSSVYHYYRALCVRSPFATAKANLRITFSKAVARWFAPDGGEPDGDDAERFKAAFIALHGIFFTKQQLSELATLSLRLQDLFRTVIAERLLVSDAVIKVVTTSLAALWDSRMSRSTLSRSKNGSTVAPQASSAGVQDAAAPTATKHNLEPQILLHVVSMLKILLARSTIETIEVLDSNESQRGGADQATRVPAAQNISAVLRRALPAIRVLTKWLVSQLDYVSRVHARVEASERRRHRVSNGDEAQHVSSLESSAASRVESSDPTRVSLEEFRTSLDSLWLAYADFANILKVAFPQDELPLDLLDEGVWLEEDVELLGFVPLRRGMKGTAGEANVVNVLRDAVDLAESHVTGLSLQNGVFTCETQQPPPTANAVAETKHQVEGEEVEDEDEEMLDQLTEDDPVDRAMRVATASKLGLSDYSADEDEEDEEVVYAGNRSASLTPARSPLQPSMALPQPVQAAPSPRTAADLRQLLLSGGSAPPPLTGPIAHTPAPAPPPLTRTGSHPSSSSISNIWAPTSGTTTSTGSPLLLGGNIFAAPGSTAPHAKPVTPHSFEAIPNLTHGTRAAHAAGWLTNAAPAAASADVGAGAGSGLPPAVGLGAMYDGAFAPIAAAMAARSASTSATSPHAPGAAYPPPSFQQQPPPVVRPPLQAHASLPPPMSSTANNEVPRLSTAFAGLPQRNHSDLSPFAPTFGAGAGGYFAGVGAGANANANANAGWGTHLPPQPPPRSNGWG</sequence>